<dbReference type="InterPro" id="IPR003838">
    <property type="entry name" value="ABC3_permease_C"/>
</dbReference>
<evidence type="ECO:0000256" key="1">
    <source>
        <dbReference type="ARBA" id="ARBA00004651"/>
    </source>
</evidence>
<keyword evidence="4 6" id="KW-1133">Transmembrane helix</keyword>
<feature type="domain" description="ABC3 transporter permease C-terminal" evidence="7">
    <location>
        <begin position="3"/>
        <end position="112"/>
    </location>
</feature>
<gene>
    <name evidence="8" type="ORF">HHT355_0570</name>
</gene>
<proteinExistence type="predicted"/>
<protein>
    <recommendedName>
        <fullName evidence="7">ABC3 transporter permease C-terminal domain-containing protein</fullName>
    </recommendedName>
</protein>
<dbReference type="EMBL" id="CVTD020000008">
    <property type="protein sequence ID" value="CRZ33775.1"/>
    <property type="molecule type" value="Genomic_DNA"/>
</dbReference>
<evidence type="ECO:0000256" key="5">
    <source>
        <dbReference type="ARBA" id="ARBA00023136"/>
    </source>
</evidence>
<organism evidence="8 9">
    <name type="scientific">Herbinix hemicellulosilytica</name>
    <dbReference type="NCBI Taxonomy" id="1564487"/>
    <lineage>
        <taxon>Bacteria</taxon>
        <taxon>Bacillati</taxon>
        <taxon>Bacillota</taxon>
        <taxon>Clostridia</taxon>
        <taxon>Lachnospirales</taxon>
        <taxon>Lachnospiraceae</taxon>
        <taxon>Herbinix</taxon>
    </lineage>
</organism>
<feature type="transmembrane region" description="Helical" evidence="6">
    <location>
        <begin position="32"/>
        <end position="65"/>
    </location>
</feature>
<name>A0A0H5SFH0_HERHM</name>
<keyword evidence="5 6" id="KW-0472">Membrane</keyword>
<reference evidence="8 9" key="1">
    <citation type="submission" date="2015-06" db="EMBL/GenBank/DDBJ databases">
        <authorList>
            <person name="Wibberg Daniel"/>
        </authorList>
    </citation>
    <scope>NUCLEOTIDE SEQUENCE [LARGE SCALE GENOMIC DNA]</scope>
    <source>
        <strain evidence="8 9">T3/55T</strain>
    </source>
</reference>
<dbReference type="Proteomes" id="UP000236497">
    <property type="component" value="Unassembled WGS sequence"/>
</dbReference>
<evidence type="ECO:0000313" key="9">
    <source>
        <dbReference type="Proteomes" id="UP000236497"/>
    </source>
</evidence>
<dbReference type="Pfam" id="PF02687">
    <property type="entry name" value="FtsX"/>
    <property type="match status" value="1"/>
</dbReference>
<feature type="transmembrane region" description="Helical" evidence="6">
    <location>
        <begin position="85"/>
        <end position="106"/>
    </location>
</feature>
<evidence type="ECO:0000256" key="4">
    <source>
        <dbReference type="ARBA" id="ARBA00022989"/>
    </source>
</evidence>
<evidence type="ECO:0000313" key="8">
    <source>
        <dbReference type="EMBL" id="CRZ33775.1"/>
    </source>
</evidence>
<evidence type="ECO:0000256" key="6">
    <source>
        <dbReference type="SAM" id="Phobius"/>
    </source>
</evidence>
<dbReference type="GO" id="GO:0005886">
    <property type="term" value="C:plasma membrane"/>
    <property type="evidence" value="ECO:0007669"/>
    <property type="project" value="UniProtKB-SubCell"/>
</dbReference>
<evidence type="ECO:0000256" key="3">
    <source>
        <dbReference type="ARBA" id="ARBA00022692"/>
    </source>
</evidence>
<evidence type="ECO:0000259" key="7">
    <source>
        <dbReference type="Pfam" id="PF02687"/>
    </source>
</evidence>
<evidence type="ECO:0000256" key="2">
    <source>
        <dbReference type="ARBA" id="ARBA00022475"/>
    </source>
</evidence>
<comment type="subcellular location">
    <subcellularLocation>
        <location evidence="1">Cell membrane</location>
        <topology evidence="1">Multi-pass membrane protein</topology>
    </subcellularLocation>
</comment>
<dbReference type="AlphaFoldDB" id="A0A0H5SFH0"/>
<keyword evidence="3 6" id="KW-0812">Transmembrane</keyword>
<keyword evidence="2" id="KW-1003">Cell membrane</keyword>
<accession>A0A0H5SFH0</accession>
<sequence>MQSTLRLNLFQRMKEFGTLRAIGYSRFKCFQIVFLEVAILSFVFWLIAFGVASVIVACININGIYVGSGAISYTLGGEYVFAEIHLLDVIKSFAVIIGFSLLSTLAPAIRISCQRITDTLLNRKSKKLLRYIISKSFLARITRKI</sequence>
<keyword evidence="9" id="KW-1185">Reference proteome</keyword>